<dbReference type="InterPro" id="IPR003594">
    <property type="entry name" value="HATPase_dom"/>
</dbReference>
<keyword evidence="4" id="KW-0812">Transmembrane</keyword>
<keyword evidence="3" id="KW-0902">Two-component regulatory system</keyword>
<dbReference type="InterPro" id="IPR011712">
    <property type="entry name" value="Sig_transdc_His_kin_sub3_dim/P"/>
</dbReference>
<keyword evidence="1" id="KW-0808">Transferase</keyword>
<name>A0A8J3MXF7_9CHLR</name>
<dbReference type="Pfam" id="PF07730">
    <property type="entry name" value="HisKA_3"/>
    <property type="match status" value="1"/>
</dbReference>
<dbReference type="InterPro" id="IPR036890">
    <property type="entry name" value="HATPase_C_sf"/>
</dbReference>
<gene>
    <name evidence="6" type="ORF">KSX_66780</name>
</gene>
<dbReference type="AlphaFoldDB" id="A0A8J3MXF7"/>
<dbReference type="Proteomes" id="UP000612362">
    <property type="component" value="Unassembled WGS sequence"/>
</dbReference>
<evidence type="ECO:0000259" key="5">
    <source>
        <dbReference type="SMART" id="SM00387"/>
    </source>
</evidence>
<dbReference type="GO" id="GO:0000155">
    <property type="term" value="F:phosphorelay sensor kinase activity"/>
    <property type="evidence" value="ECO:0007669"/>
    <property type="project" value="InterPro"/>
</dbReference>
<feature type="transmembrane region" description="Helical" evidence="4">
    <location>
        <begin position="37"/>
        <end position="58"/>
    </location>
</feature>
<evidence type="ECO:0000256" key="3">
    <source>
        <dbReference type="ARBA" id="ARBA00023012"/>
    </source>
</evidence>
<dbReference type="Pfam" id="PF02518">
    <property type="entry name" value="HATPase_c"/>
    <property type="match status" value="1"/>
</dbReference>
<feature type="transmembrane region" description="Helical" evidence="4">
    <location>
        <begin position="87"/>
        <end position="106"/>
    </location>
</feature>
<evidence type="ECO:0000313" key="6">
    <source>
        <dbReference type="EMBL" id="GHO48515.1"/>
    </source>
</evidence>
<comment type="caution">
    <text evidence="6">The sequence shown here is derived from an EMBL/GenBank/DDBJ whole genome shotgun (WGS) entry which is preliminary data.</text>
</comment>
<dbReference type="InterPro" id="IPR050482">
    <property type="entry name" value="Sensor_HK_TwoCompSys"/>
</dbReference>
<feature type="transmembrane region" description="Helical" evidence="4">
    <location>
        <begin position="7"/>
        <end position="25"/>
    </location>
</feature>
<dbReference type="SUPFAM" id="SSF55874">
    <property type="entry name" value="ATPase domain of HSP90 chaperone/DNA topoisomerase II/histidine kinase"/>
    <property type="match status" value="1"/>
</dbReference>
<dbReference type="Gene3D" id="3.30.565.10">
    <property type="entry name" value="Histidine kinase-like ATPase, C-terminal domain"/>
    <property type="match status" value="1"/>
</dbReference>
<keyword evidence="4" id="KW-0472">Membrane</keyword>
<dbReference type="CDD" id="cd16917">
    <property type="entry name" value="HATPase_UhpB-NarQ-NarX-like"/>
    <property type="match status" value="1"/>
</dbReference>
<reference evidence="6" key="1">
    <citation type="submission" date="2020-10" db="EMBL/GenBank/DDBJ databases">
        <title>Taxonomic study of unclassified bacteria belonging to the class Ktedonobacteria.</title>
        <authorList>
            <person name="Yabe S."/>
            <person name="Wang C.M."/>
            <person name="Zheng Y."/>
            <person name="Sakai Y."/>
            <person name="Cavaletti L."/>
            <person name="Monciardini P."/>
            <person name="Donadio S."/>
        </authorList>
    </citation>
    <scope>NUCLEOTIDE SEQUENCE</scope>
    <source>
        <strain evidence="6">SOSP1-1</strain>
    </source>
</reference>
<evidence type="ECO:0000256" key="1">
    <source>
        <dbReference type="ARBA" id="ARBA00022679"/>
    </source>
</evidence>
<proteinExistence type="predicted"/>
<dbReference type="GO" id="GO:0016020">
    <property type="term" value="C:membrane"/>
    <property type="evidence" value="ECO:0007669"/>
    <property type="project" value="InterPro"/>
</dbReference>
<feature type="transmembrane region" description="Helical" evidence="4">
    <location>
        <begin position="143"/>
        <end position="163"/>
    </location>
</feature>
<protein>
    <submittedName>
        <fullName evidence="6">Histidine kinase</fullName>
    </submittedName>
</protein>
<evidence type="ECO:0000256" key="2">
    <source>
        <dbReference type="ARBA" id="ARBA00022777"/>
    </source>
</evidence>
<dbReference type="PANTHER" id="PTHR24421:SF55">
    <property type="entry name" value="SENSOR HISTIDINE KINASE YDFH"/>
    <property type="match status" value="1"/>
</dbReference>
<dbReference type="PANTHER" id="PTHR24421">
    <property type="entry name" value="NITRATE/NITRITE SENSOR PROTEIN NARX-RELATED"/>
    <property type="match status" value="1"/>
</dbReference>
<accession>A0A8J3MXF7</accession>
<dbReference type="GO" id="GO:0046983">
    <property type="term" value="F:protein dimerization activity"/>
    <property type="evidence" value="ECO:0007669"/>
    <property type="project" value="InterPro"/>
</dbReference>
<evidence type="ECO:0000256" key="4">
    <source>
        <dbReference type="SAM" id="Phobius"/>
    </source>
</evidence>
<keyword evidence="2 6" id="KW-0418">Kinase</keyword>
<dbReference type="RefSeq" id="WP_220197715.1">
    <property type="nucleotide sequence ID" value="NZ_BNJF01000004.1"/>
</dbReference>
<dbReference type="EMBL" id="BNJF01000004">
    <property type="protein sequence ID" value="GHO48515.1"/>
    <property type="molecule type" value="Genomic_DNA"/>
</dbReference>
<organism evidence="6 7">
    <name type="scientific">Ktedonospora formicarum</name>
    <dbReference type="NCBI Taxonomy" id="2778364"/>
    <lineage>
        <taxon>Bacteria</taxon>
        <taxon>Bacillati</taxon>
        <taxon>Chloroflexota</taxon>
        <taxon>Ktedonobacteria</taxon>
        <taxon>Ktedonobacterales</taxon>
        <taxon>Ktedonobacteraceae</taxon>
        <taxon>Ktedonospora</taxon>
    </lineage>
</organism>
<feature type="transmembrane region" description="Helical" evidence="4">
    <location>
        <begin position="65"/>
        <end position="81"/>
    </location>
</feature>
<dbReference type="SMART" id="SM00387">
    <property type="entry name" value="HATPase_c"/>
    <property type="match status" value="1"/>
</dbReference>
<dbReference type="Gene3D" id="1.20.5.1930">
    <property type="match status" value="1"/>
</dbReference>
<feature type="transmembrane region" description="Helical" evidence="4">
    <location>
        <begin position="113"/>
        <end position="131"/>
    </location>
</feature>
<evidence type="ECO:0000313" key="7">
    <source>
        <dbReference type="Proteomes" id="UP000612362"/>
    </source>
</evidence>
<keyword evidence="4" id="KW-1133">Transmembrane helix</keyword>
<sequence>MKQLRPIRLLSWFFLLWLGAVIIYWNIWDWKFTTDSLALRSLVSLLILTHLGLYWIAFSVEMKRGHQWLTLCIQAVLILVLTHMTRLALLTLVLSPLLFILATIMLKQIRDMLFFIGSYIFLIYLFMQTLGPPRDWSDIWGGGYAPGVGFLGLFFLLALLFYLQRSQQAHERTLILLRELDTAHARLSAYALRVEELTMITERQRIARDLHDTLVQGVAGLVMQLDVVRTQLQHQKTEQAQRLLEQVIDAANDALNDARCAIGDLRTGHIRPDDLVEVIQEEISRFTATTAIPCQADIAALSATPATCCEHVLRTISEGLTNVARHAAARTVWIEAMQYKETLTLEVRDDGIGFDSDKISIQDGHYGLMGMRERAKLLGGNLELISKQGAGTILRFHISVGSALEEKEKEKACLNIFGSSLPTTI</sequence>
<keyword evidence="7" id="KW-1185">Reference proteome</keyword>
<feature type="domain" description="Histidine kinase/HSP90-like ATPase" evidence="5">
    <location>
        <begin position="307"/>
        <end position="402"/>
    </location>
</feature>